<organism evidence="1 2">
    <name type="scientific">Tuber borchii</name>
    <name type="common">White truffle</name>
    <dbReference type="NCBI Taxonomy" id="42251"/>
    <lineage>
        <taxon>Eukaryota</taxon>
        <taxon>Fungi</taxon>
        <taxon>Dikarya</taxon>
        <taxon>Ascomycota</taxon>
        <taxon>Pezizomycotina</taxon>
        <taxon>Pezizomycetes</taxon>
        <taxon>Pezizales</taxon>
        <taxon>Tuberaceae</taxon>
        <taxon>Tuber</taxon>
    </lineage>
</organism>
<protein>
    <submittedName>
        <fullName evidence="1">Uncharacterized protein</fullName>
    </submittedName>
</protein>
<keyword evidence="2" id="KW-1185">Reference proteome</keyword>
<dbReference type="EMBL" id="NESQ01000293">
    <property type="protein sequence ID" value="PUU74548.1"/>
    <property type="molecule type" value="Genomic_DNA"/>
</dbReference>
<accession>A0A2T6ZGD0</accession>
<dbReference type="Proteomes" id="UP000244722">
    <property type="component" value="Unassembled WGS sequence"/>
</dbReference>
<evidence type="ECO:0000313" key="2">
    <source>
        <dbReference type="Proteomes" id="UP000244722"/>
    </source>
</evidence>
<proteinExistence type="predicted"/>
<gene>
    <name evidence="1" type="ORF">B9Z19DRAFT_1133145</name>
</gene>
<dbReference type="AlphaFoldDB" id="A0A2T6ZGD0"/>
<name>A0A2T6ZGD0_TUBBO</name>
<comment type="caution">
    <text evidence="1">The sequence shown here is derived from an EMBL/GenBank/DDBJ whole genome shotgun (WGS) entry which is preliminary data.</text>
</comment>
<reference evidence="1 2" key="1">
    <citation type="submission" date="2017-04" db="EMBL/GenBank/DDBJ databases">
        <title>Draft genome sequence of Tuber borchii Vittad., a whitish edible truffle.</title>
        <authorList>
            <consortium name="DOE Joint Genome Institute"/>
            <person name="Murat C."/>
            <person name="Kuo A."/>
            <person name="Barry K.W."/>
            <person name="Clum A."/>
            <person name="Dockter R.B."/>
            <person name="Fauchery L."/>
            <person name="Iotti M."/>
            <person name="Kohler A."/>
            <person name="Labutti K."/>
            <person name="Lindquist E.A."/>
            <person name="Lipzen A."/>
            <person name="Ohm R.A."/>
            <person name="Wang M."/>
            <person name="Grigoriev I.V."/>
            <person name="Zambonelli A."/>
            <person name="Martin F.M."/>
        </authorList>
    </citation>
    <scope>NUCLEOTIDE SEQUENCE [LARGE SCALE GENOMIC DNA]</scope>
    <source>
        <strain evidence="1 2">Tbo3840</strain>
    </source>
</reference>
<sequence>MRASLRVFSTSEAGLLALEDLFFLAAVIFWRPVFTESGNVINDSRNTSYNGLYSLLGTDTERAGSPSVNAFEQARKP</sequence>
<evidence type="ECO:0000313" key="1">
    <source>
        <dbReference type="EMBL" id="PUU74548.1"/>
    </source>
</evidence>